<keyword evidence="1" id="KW-0472">Membrane</keyword>
<evidence type="ECO:0008006" key="4">
    <source>
        <dbReference type="Google" id="ProtNLM"/>
    </source>
</evidence>
<dbReference type="OrthoDB" id="3628949at2"/>
<evidence type="ECO:0000256" key="1">
    <source>
        <dbReference type="SAM" id="Phobius"/>
    </source>
</evidence>
<dbReference type="PATRIC" id="fig|33935.3.peg.1827"/>
<dbReference type="AlphaFoldDB" id="A0A0N0CUP1"/>
<dbReference type="EMBL" id="LGCI01000010">
    <property type="protein sequence ID" value="KOY80605.1"/>
    <property type="molecule type" value="Genomic_DNA"/>
</dbReference>
<keyword evidence="1" id="KW-1133">Transmembrane helix</keyword>
<evidence type="ECO:0000313" key="2">
    <source>
        <dbReference type="EMBL" id="KOY80605.1"/>
    </source>
</evidence>
<name>A0A0N0CUP1_9BACI</name>
<feature type="transmembrane region" description="Helical" evidence="1">
    <location>
        <begin position="45"/>
        <end position="65"/>
    </location>
</feature>
<sequence>MKSIGKRNLFFAASFIVLVLLASFPGLFDFSNKIEPRIFSLPFSYFWQFFINILIFLLLITWYLVDAKYGDLDIDIEPLTKVQLQELEVRK</sequence>
<dbReference type="STRING" id="33935.ADM90_15480"/>
<dbReference type="Proteomes" id="UP000037977">
    <property type="component" value="Unassembled WGS sequence"/>
</dbReference>
<accession>A0A0N0CUP1</accession>
<keyword evidence="3" id="KW-1185">Reference proteome</keyword>
<keyword evidence="1" id="KW-0812">Transmembrane</keyword>
<reference evidence="2 3" key="1">
    <citation type="submission" date="2015-07" db="EMBL/GenBank/DDBJ databases">
        <title>Genome sequencing project for genomic taxonomy and phylogenomics of Bacillus-like bacteria.</title>
        <authorList>
            <person name="Liu B."/>
            <person name="Wang J."/>
            <person name="Zhu Y."/>
            <person name="Liu G."/>
            <person name="Chen Q."/>
            <person name="Chen Z."/>
            <person name="Che J."/>
            <person name="Ge C."/>
            <person name="Shi H."/>
            <person name="Pan Z."/>
            <person name="Liu X."/>
        </authorList>
    </citation>
    <scope>NUCLEOTIDE SEQUENCE [LARGE SCALE GENOMIC DNA]</scope>
    <source>
        <strain evidence="2 3">DSM 54</strain>
    </source>
</reference>
<comment type="caution">
    <text evidence="2">The sequence shown here is derived from an EMBL/GenBank/DDBJ whole genome shotgun (WGS) entry which is preliminary data.</text>
</comment>
<evidence type="ECO:0000313" key="3">
    <source>
        <dbReference type="Proteomes" id="UP000037977"/>
    </source>
</evidence>
<organism evidence="2 3">
    <name type="scientific">Lysinibacillus macroides</name>
    <dbReference type="NCBI Taxonomy" id="33935"/>
    <lineage>
        <taxon>Bacteria</taxon>
        <taxon>Bacillati</taxon>
        <taxon>Bacillota</taxon>
        <taxon>Bacilli</taxon>
        <taxon>Bacillales</taxon>
        <taxon>Bacillaceae</taxon>
        <taxon>Lysinibacillus</taxon>
    </lineage>
</organism>
<dbReference type="RefSeq" id="WP_053995848.1">
    <property type="nucleotide sequence ID" value="NZ_CP065643.1"/>
</dbReference>
<proteinExistence type="predicted"/>
<protein>
    <recommendedName>
        <fullName evidence="4">DUF3311 domain-containing protein</fullName>
    </recommendedName>
</protein>
<gene>
    <name evidence="2" type="ORF">ADM90_15480</name>
</gene>